<dbReference type="EC" id="4.2.1.130" evidence="2"/>
<gene>
    <name evidence="2" type="primary">hchA</name>
    <name evidence="2" type="ORF">SAMEA4412677_02448</name>
</gene>
<dbReference type="AlphaFoldDB" id="A0A239XXR4"/>
<dbReference type="GO" id="GO:0019172">
    <property type="term" value="F:glyoxalase III activity"/>
    <property type="evidence" value="ECO:0007669"/>
    <property type="project" value="UniProtKB-EC"/>
</dbReference>
<dbReference type="InterPro" id="IPR002818">
    <property type="entry name" value="DJ-1/PfpI"/>
</dbReference>
<feature type="domain" description="DJ-1/PfpI" evidence="1">
    <location>
        <begin position="27"/>
        <end position="223"/>
    </location>
</feature>
<dbReference type="InterPro" id="IPR029062">
    <property type="entry name" value="Class_I_gatase-like"/>
</dbReference>
<name>A0A239XXR4_9FLAO</name>
<dbReference type="RefSeq" id="WP_198409820.1">
    <property type="nucleotide sequence ID" value="NZ_CP034173.1"/>
</dbReference>
<keyword evidence="3" id="KW-1185">Reference proteome</keyword>
<dbReference type="InterPro" id="IPR050325">
    <property type="entry name" value="Prot/Nucl_acid_deglycase"/>
</dbReference>
<dbReference type="GO" id="GO:0005737">
    <property type="term" value="C:cytoplasm"/>
    <property type="evidence" value="ECO:0007669"/>
    <property type="project" value="TreeGrafter"/>
</dbReference>
<dbReference type="CDD" id="cd03141">
    <property type="entry name" value="GATase1_Hsp31_like"/>
    <property type="match status" value="1"/>
</dbReference>
<protein>
    <submittedName>
        <fullName evidence="2">Molecular chaperone Hsp31 and glyoxalase 3</fullName>
        <ecNumber evidence="2">4.2.1.130</ecNumber>
    </submittedName>
</protein>
<dbReference type="PANTHER" id="PTHR48094:SF22">
    <property type="entry name" value="DJ-1_PFPI DOMAIN-CONTAINING PROTEIN"/>
    <property type="match status" value="1"/>
</dbReference>
<dbReference type="Gene3D" id="3.40.50.880">
    <property type="match status" value="1"/>
</dbReference>
<accession>A0A239XXR4</accession>
<keyword evidence="2" id="KW-0456">Lyase</keyword>
<proteinExistence type="predicted"/>
<reference evidence="2 3" key="1">
    <citation type="submission" date="2017-06" db="EMBL/GenBank/DDBJ databases">
        <authorList>
            <consortium name="Pathogen Informatics"/>
        </authorList>
    </citation>
    <scope>NUCLEOTIDE SEQUENCE [LARGE SCALE GENOMIC DNA]</scope>
    <source>
        <strain evidence="2 3">NCTC13490</strain>
    </source>
</reference>
<dbReference type="Pfam" id="PF01965">
    <property type="entry name" value="DJ-1_PfpI"/>
    <property type="match status" value="1"/>
</dbReference>
<dbReference type="Proteomes" id="UP000215196">
    <property type="component" value="Chromosome 1"/>
</dbReference>
<evidence type="ECO:0000313" key="2">
    <source>
        <dbReference type="EMBL" id="SNV50668.1"/>
    </source>
</evidence>
<dbReference type="KEGG" id="ctak:4412677_02448"/>
<dbReference type="PANTHER" id="PTHR48094">
    <property type="entry name" value="PROTEIN/NUCLEIC ACID DEGLYCASE DJ-1-RELATED"/>
    <property type="match status" value="1"/>
</dbReference>
<sequence>MKNILMILTSHSKLENTDTKTGVWLGEFTDPYYEFKDAGYSITLASPHGGQPPVDEMSKMTENITASNKRFQDDEELKTAFSSTKKLSEIDPKDYDAVFFAGGHGPMFDLAKDPECGKIIVSFFNDGKPISAVCHGSAAFLSTENIDKNFLNGRRISCFTNTEETLVLKRGKVPYLLEDALKEKGAEIKSALVPFTTHVEQDGTIITGQNPVSAGPTARKLIEVLDNM</sequence>
<dbReference type="SUPFAM" id="SSF52317">
    <property type="entry name" value="Class I glutamine amidotransferase-like"/>
    <property type="match status" value="1"/>
</dbReference>
<dbReference type="EMBL" id="LT906465">
    <property type="protein sequence ID" value="SNV50668.1"/>
    <property type="molecule type" value="Genomic_DNA"/>
</dbReference>
<organism evidence="2 3">
    <name type="scientific">Chryseobacterium taklimakanense</name>
    <dbReference type="NCBI Taxonomy" id="536441"/>
    <lineage>
        <taxon>Bacteria</taxon>
        <taxon>Pseudomonadati</taxon>
        <taxon>Bacteroidota</taxon>
        <taxon>Flavobacteriia</taxon>
        <taxon>Flavobacteriales</taxon>
        <taxon>Weeksellaceae</taxon>
        <taxon>Chryseobacterium group</taxon>
        <taxon>Chryseobacterium</taxon>
    </lineage>
</organism>
<evidence type="ECO:0000313" key="3">
    <source>
        <dbReference type="Proteomes" id="UP000215196"/>
    </source>
</evidence>
<dbReference type="GO" id="GO:0019243">
    <property type="term" value="P:methylglyoxal catabolic process to D-lactate via S-lactoyl-glutathione"/>
    <property type="evidence" value="ECO:0007669"/>
    <property type="project" value="TreeGrafter"/>
</dbReference>
<evidence type="ECO:0000259" key="1">
    <source>
        <dbReference type="Pfam" id="PF01965"/>
    </source>
</evidence>